<organism evidence="1">
    <name type="scientific">marine sediment metagenome</name>
    <dbReference type="NCBI Taxonomy" id="412755"/>
    <lineage>
        <taxon>unclassified sequences</taxon>
        <taxon>metagenomes</taxon>
        <taxon>ecological metagenomes</taxon>
    </lineage>
</organism>
<protein>
    <recommendedName>
        <fullName evidence="2">OB domain-containing protein</fullName>
    </recommendedName>
</protein>
<dbReference type="InterPro" id="IPR012340">
    <property type="entry name" value="NA-bd_OB-fold"/>
</dbReference>
<dbReference type="EMBL" id="LAZR01031141">
    <property type="protein sequence ID" value="KKL54598.1"/>
    <property type="molecule type" value="Genomic_DNA"/>
</dbReference>
<gene>
    <name evidence="1" type="ORF">LCGC14_2263790</name>
</gene>
<proteinExistence type="predicted"/>
<reference evidence="1" key="1">
    <citation type="journal article" date="2015" name="Nature">
        <title>Complex archaea that bridge the gap between prokaryotes and eukaryotes.</title>
        <authorList>
            <person name="Spang A."/>
            <person name="Saw J.H."/>
            <person name="Jorgensen S.L."/>
            <person name="Zaremba-Niedzwiedzka K."/>
            <person name="Martijn J."/>
            <person name="Lind A.E."/>
            <person name="van Eijk R."/>
            <person name="Schleper C."/>
            <person name="Guy L."/>
            <person name="Ettema T.J."/>
        </authorList>
    </citation>
    <scope>NUCLEOTIDE SEQUENCE</scope>
</reference>
<sequence length="93" mass="10644">MNNLNSVLIEGTVENISPISDKQIAFTIRSKRTVRVEEELTEIECIFKVRTSELLKKSCRDYLKPGRTVRIVGRLARDGAEVYISAEHIELRP</sequence>
<comment type="caution">
    <text evidence="1">The sequence shown here is derived from an EMBL/GenBank/DDBJ whole genome shotgun (WGS) entry which is preliminary data.</text>
</comment>
<evidence type="ECO:0008006" key="2">
    <source>
        <dbReference type="Google" id="ProtNLM"/>
    </source>
</evidence>
<accession>A0A0F9CYV8</accession>
<dbReference type="SUPFAM" id="SSF50249">
    <property type="entry name" value="Nucleic acid-binding proteins"/>
    <property type="match status" value="1"/>
</dbReference>
<evidence type="ECO:0000313" key="1">
    <source>
        <dbReference type="EMBL" id="KKL54598.1"/>
    </source>
</evidence>
<dbReference type="AlphaFoldDB" id="A0A0F9CYV8"/>
<dbReference type="Gene3D" id="2.40.50.140">
    <property type="entry name" value="Nucleic acid-binding proteins"/>
    <property type="match status" value="1"/>
</dbReference>
<name>A0A0F9CYV8_9ZZZZ</name>